<dbReference type="Gene3D" id="1.10.10.10">
    <property type="entry name" value="Winged helix-like DNA-binding domain superfamily/Winged helix DNA-binding domain"/>
    <property type="match status" value="1"/>
</dbReference>
<dbReference type="GO" id="GO:0003677">
    <property type="term" value="F:DNA binding"/>
    <property type="evidence" value="ECO:0007669"/>
    <property type="project" value="UniProtKB-KW"/>
</dbReference>
<proteinExistence type="predicted"/>
<dbReference type="AlphaFoldDB" id="A0AB39L2L6"/>
<evidence type="ECO:0000256" key="1">
    <source>
        <dbReference type="ARBA" id="ARBA00023015"/>
    </source>
</evidence>
<dbReference type="SUPFAM" id="SSF46785">
    <property type="entry name" value="Winged helix' DNA-binding domain"/>
    <property type="match status" value="1"/>
</dbReference>
<evidence type="ECO:0000256" key="2">
    <source>
        <dbReference type="ARBA" id="ARBA00023125"/>
    </source>
</evidence>
<sequence length="263" mass="28225">MNEECGAELASGAGKARPWSPEAREADPFDPLLASGAFACLTEVELFADLSAAEVAEMDLMAPSKLLRRGELLYSQAQPVSALFILKTGRIRVFRVAEDGKALTLAILEPGAVFGEMVLVGQRMYDSYAEAIEDSRVCQLGVEDVERFLLSDPRIAVRVSRLLGERVAELEGRLADLALRPLPARVASTLLSMAGSPAPSRFGRTTPTVRLTHEQVAGLLGATREATSKVLSEFASRGLIRQGRGRIGLQDPAGLRAIARGPQ</sequence>
<accession>A0AB39L2L6</accession>
<dbReference type="InterPro" id="IPR036388">
    <property type="entry name" value="WH-like_DNA-bd_sf"/>
</dbReference>
<keyword evidence="3" id="KW-0804">Transcription</keyword>
<evidence type="ECO:0000313" key="7">
    <source>
        <dbReference type="EMBL" id="XDP45111.1"/>
    </source>
</evidence>
<dbReference type="Pfam" id="PF00027">
    <property type="entry name" value="cNMP_binding"/>
    <property type="match status" value="1"/>
</dbReference>
<dbReference type="CDD" id="cd00038">
    <property type="entry name" value="CAP_ED"/>
    <property type="match status" value="1"/>
</dbReference>
<dbReference type="InterPro" id="IPR018490">
    <property type="entry name" value="cNMP-bd_dom_sf"/>
</dbReference>
<reference evidence="7" key="1">
    <citation type="submission" date="2024-07" db="EMBL/GenBank/DDBJ databases">
        <authorList>
            <person name="fu j."/>
        </authorList>
    </citation>
    <scope>NUCLEOTIDE SEQUENCE</scope>
    <source>
        <strain evidence="7">P10A9</strain>
    </source>
</reference>
<dbReference type="SUPFAM" id="SSF51206">
    <property type="entry name" value="cAMP-binding domain-like"/>
    <property type="match status" value="1"/>
</dbReference>
<gene>
    <name evidence="7" type="ORF">AB5L97_17880</name>
</gene>
<dbReference type="InterPro" id="IPR050397">
    <property type="entry name" value="Env_Response_Regulators"/>
</dbReference>
<dbReference type="InterPro" id="IPR012318">
    <property type="entry name" value="HTH_CRP"/>
</dbReference>
<dbReference type="FunFam" id="1.10.10.10:FF:000019">
    <property type="entry name" value="Crp/Fnr family transcriptional regulator"/>
    <property type="match status" value="1"/>
</dbReference>
<keyword evidence="2" id="KW-0238">DNA-binding</keyword>
<feature type="region of interest" description="Disordered" evidence="4">
    <location>
        <begin position="1"/>
        <end position="23"/>
    </location>
</feature>
<dbReference type="GO" id="GO:0005829">
    <property type="term" value="C:cytosol"/>
    <property type="evidence" value="ECO:0007669"/>
    <property type="project" value="TreeGrafter"/>
</dbReference>
<dbReference type="PROSITE" id="PS50042">
    <property type="entry name" value="CNMP_BINDING_3"/>
    <property type="match status" value="1"/>
</dbReference>
<dbReference type="PANTHER" id="PTHR24567:SF74">
    <property type="entry name" value="HTH-TYPE TRANSCRIPTIONAL REGULATOR ARCR"/>
    <property type="match status" value="1"/>
</dbReference>
<evidence type="ECO:0000256" key="3">
    <source>
        <dbReference type="ARBA" id="ARBA00023163"/>
    </source>
</evidence>
<dbReference type="SMART" id="SM00100">
    <property type="entry name" value="cNMP"/>
    <property type="match status" value="1"/>
</dbReference>
<feature type="domain" description="Cyclic nucleotide-binding" evidence="5">
    <location>
        <begin position="46"/>
        <end position="166"/>
    </location>
</feature>
<dbReference type="InterPro" id="IPR014710">
    <property type="entry name" value="RmlC-like_jellyroll"/>
</dbReference>
<dbReference type="EMBL" id="CP163302">
    <property type="protein sequence ID" value="XDP45111.1"/>
    <property type="molecule type" value="Genomic_DNA"/>
</dbReference>
<keyword evidence="1" id="KW-0805">Transcription regulation</keyword>
<protein>
    <submittedName>
        <fullName evidence="7">Crp/Fnr family transcriptional regulator</fullName>
    </submittedName>
</protein>
<dbReference type="Gene3D" id="2.60.120.10">
    <property type="entry name" value="Jelly Rolls"/>
    <property type="match status" value="1"/>
</dbReference>
<dbReference type="GO" id="GO:0003700">
    <property type="term" value="F:DNA-binding transcription factor activity"/>
    <property type="evidence" value="ECO:0007669"/>
    <property type="project" value="TreeGrafter"/>
</dbReference>
<name>A0AB39L2L6_9MICC</name>
<feature type="domain" description="HTH crp-type" evidence="6">
    <location>
        <begin position="180"/>
        <end position="253"/>
    </location>
</feature>
<dbReference type="RefSeq" id="WP_369045691.1">
    <property type="nucleotide sequence ID" value="NZ_CP163302.1"/>
</dbReference>
<dbReference type="InterPro" id="IPR000595">
    <property type="entry name" value="cNMP-bd_dom"/>
</dbReference>
<evidence type="ECO:0000259" key="5">
    <source>
        <dbReference type="PROSITE" id="PS50042"/>
    </source>
</evidence>
<dbReference type="PANTHER" id="PTHR24567">
    <property type="entry name" value="CRP FAMILY TRANSCRIPTIONAL REGULATORY PROTEIN"/>
    <property type="match status" value="1"/>
</dbReference>
<evidence type="ECO:0000259" key="6">
    <source>
        <dbReference type="PROSITE" id="PS51063"/>
    </source>
</evidence>
<organism evidence="7">
    <name type="scientific">Sinomonas puerhi</name>
    <dbReference type="NCBI Taxonomy" id="3238584"/>
    <lineage>
        <taxon>Bacteria</taxon>
        <taxon>Bacillati</taxon>
        <taxon>Actinomycetota</taxon>
        <taxon>Actinomycetes</taxon>
        <taxon>Micrococcales</taxon>
        <taxon>Micrococcaceae</taxon>
        <taxon>Sinomonas</taxon>
    </lineage>
</organism>
<dbReference type="PROSITE" id="PS51063">
    <property type="entry name" value="HTH_CRP_2"/>
    <property type="match status" value="1"/>
</dbReference>
<dbReference type="KEGG" id="spue:AB5L97_17880"/>
<dbReference type="SMART" id="SM00419">
    <property type="entry name" value="HTH_CRP"/>
    <property type="match status" value="1"/>
</dbReference>
<dbReference type="Pfam" id="PF13545">
    <property type="entry name" value="HTH_Crp_2"/>
    <property type="match status" value="1"/>
</dbReference>
<dbReference type="InterPro" id="IPR036390">
    <property type="entry name" value="WH_DNA-bd_sf"/>
</dbReference>
<evidence type="ECO:0000256" key="4">
    <source>
        <dbReference type="SAM" id="MobiDB-lite"/>
    </source>
</evidence>